<evidence type="ECO:0000313" key="3">
    <source>
        <dbReference type="EMBL" id="QPJ62142.1"/>
    </source>
</evidence>
<dbReference type="PANTHER" id="PTHR31350">
    <property type="entry name" value="SI:DKEY-261L7.2"/>
    <property type="match status" value="1"/>
</dbReference>
<dbReference type="Pfam" id="PF13369">
    <property type="entry name" value="Transglut_core2"/>
    <property type="match status" value="1"/>
</dbReference>
<dbReference type="SUPFAM" id="SSF48371">
    <property type="entry name" value="ARM repeat"/>
    <property type="match status" value="1"/>
</dbReference>
<dbReference type="KEGG" id="nli:G3M70_09780"/>
<dbReference type="PANTHER" id="PTHR31350:SF21">
    <property type="entry name" value="F-BOX ONLY PROTEIN 21"/>
    <property type="match status" value="1"/>
</dbReference>
<sequence>MTLPGHENIDSLIRLLDDRDSFVYNKVRENLINLGSSAIPYLEKAAVSENPKLRQRVADVLNALHPVLLKEKFITFSKESGGADLDLERGACLIMEIDGFRQNAEREVELTLDQLANNFKGQLDSSDTPEQIVKKLSRFIFEEKGFRGNQSDYFNPDNSYLDRVLETKLGIPITLSLICILVGKRLDLPVEGVGMPCHFIARLSHPESPVYFDPFNNGRILTQQACIEMVQGFGLEFENKFLNVTPSREILVRMLHNLITVFNRNNEEEKASQLIEYSKILLDPNQD</sequence>
<accession>A0A7T0BWI2</accession>
<dbReference type="Gene3D" id="1.25.10.10">
    <property type="entry name" value="Leucine-rich Repeat Variant"/>
    <property type="match status" value="1"/>
</dbReference>
<dbReference type="InterPro" id="IPR011989">
    <property type="entry name" value="ARM-like"/>
</dbReference>
<evidence type="ECO:0000256" key="1">
    <source>
        <dbReference type="ARBA" id="ARBA00007100"/>
    </source>
</evidence>
<dbReference type="InterPro" id="IPR032698">
    <property type="entry name" value="SirB1_N"/>
</dbReference>
<evidence type="ECO:0000259" key="2">
    <source>
        <dbReference type="Pfam" id="PF13369"/>
    </source>
</evidence>
<dbReference type="InterPro" id="IPR016024">
    <property type="entry name" value="ARM-type_fold"/>
</dbReference>
<dbReference type="Proteomes" id="UP000594688">
    <property type="component" value="Chromosome"/>
</dbReference>
<name>A0A7T0BWI2_9BACT</name>
<feature type="domain" description="Protein SirB1 N-terminal" evidence="2">
    <location>
        <begin position="107"/>
        <end position="255"/>
    </location>
</feature>
<protein>
    <recommendedName>
        <fullName evidence="2">Protein SirB1 N-terminal domain-containing protein</fullName>
    </recommendedName>
</protein>
<comment type="similarity">
    <text evidence="1">Belongs to the UPF0162 family.</text>
</comment>
<reference evidence="3 4" key="1">
    <citation type="submission" date="2020-02" db="EMBL/GenBank/DDBJ databases">
        <title>Genomic and physiological characterization of two novel Nitrospinaceae genera.</title>
        <authorList>
            <person name="Mueller A.J."/>
            <person name="Jung M.-Y."/>
            <person name="Strachan C.R."/>
            <person name="Herbold C.W."/>
            <person name="Kirkegaard R.H."/>
            <person name="Daims H."/>
        </authorList>
    </citation>
    <scope>NUCLEOTIDE SEQUENCE [LARGE SCALE GENOMIC DNA]</scope>
    <source>
        <strain evidence="3">EB</strain>
    </source>
</reference>
<proteinExistence type="inferred from homology"/>
<dbReference type="EMBL" id="CP048685">
    <property type="protein sequence ID" value="QPJ62142.1"/>
    <property type="molecule type" value="Genomic_DNA"/>
</dbReference>
<dbReference type="AlphaFoldDB" id="A0A7T0BWI2"/>
<organism evidence="3 4">
    <name type="scientific">Candidatus Nitronauta litoralis</name>
    <dbReference type="NCBI Taxonomy" id="2705533"/>
    <lineage>
        <taxon>Bacteria</taxon>
        <taxon>Pseudomonadati</taxon>
        <taxon>Nitrospinota/Tectimicrobiota group</taxon>
        <taxon>Nitrospinota</taxon>
        <taxon>Nitrospinia</taxon>
        <taxon>Nitrospinales</taxon>
        <taxon>Nitrospinaceae</taxon>
        <taxon>Candidatus Nitronauta</taxon>
    </lineage>
</organism>
<gene>
    <name evidence="3" type="ORF">G3M70_09780</name>
</gene>
<evidence type="ECO:0000313" key="4">
    <source>
        <dbReference type="Proteomes" id="UP000594688"/>
    </source>
</evidence>